<dbReference type="OrthoDB" id="962262at2"/>
<feature type="coiled-coil region" evidence="1">
    <location>
        <begin position="82"/>
        <end position="109"/>
    </location>
</feature>
<keyword evidence="1" id="KW-0175">Coiled coil</keyword>
<proteinExistence type="predicted"/>
<keyword evidence="3" id="KW-1185">Reference proteome</keyword>
<evidence type="ECO:0000313" key="3">
    <source>
        <dbReference type="Proteomes" id="UP000245539"/>
    </source>
</evidence>
<dbReference type="EMBL" id="QGKM01000049">
    <property type="protein sequence ID" value="PWQ95090.1"/>
    <property type="molecule type" value="Genomic_DNA"/>
</dbReference>
<comment type="caution">
    <text evidence="2">The sequence shown here is derived from an EMBL/GenBank/DDBJ whole genome shotgun (WGS) entry which is preliminary data.</text>
</comment>
<name>A0A317CFJ2_9GAMM</name>
<reference evidence="2 3" key="1">
    <citation type="submission" date="2018-05" db="EMBL/GenBank/DDBJ databases">
        <title>Leucothrix arctica sp. nov., isolated from Arctic seawater.</title>
        <authorList>
            <person name="Choi A."/>
            <person name="Baek K."/>
        </authorList>
    </citation>
    <scope>NUCLEOTIDE SEQUENCE [LARGE SCALE GENOMIC DNA]</scope>
    <source>
        <strain evidence="2 3">JCM 18388</strain>
    </source>
</reference>
<organism evidence="2 3">
    <name type="scientific">Leucothrix pacifica</name>
    <dbReference type="NCBI Taxonomy" id="1247513"/>
    <lineage>
        <taxon>Bacteria</taxon>
        <taxon>Pseudomonadati</taxon>
        <taxon>Pseudomonadota</taxon>
        <taxon>Gammaproteobacteria</taxon>
        <taxon>Thiotrichales</taxon>
        <taxon>Thiotrichaceae</taxon>
        <taxon>Leucothrix</taxon>
    </lineage>
</organism>
<gene>
    <name evidence="2" type="ORF">DKW60_15595</name>
</gene>
<evidence type="ECO:0000313" key="2">
    <source>
        <dbReference type="EMBL" id="PWQ95090.1"/>
    </source>
</evidence>
<protein>
    <recommendedName>
        <fullName evidence="4">Entry exclusion protein 1</fullName>
    </recommendedName>
</protein>
<dbReference type="Proteomes" id="UP000245539">
    <property type="component" value="Unassembled WGS sequence"/>
</dbReference>
<accession>A0A317CFJ2</accession>
<evidence type="ECO:0000256" key="1">
    <source>
        <dbReference type="SAM" id="Coils"/>
    </source>
</evidence>
<dbReference type="AlphaFoldDB" id="A0A317CFJ2"/>
<evidence type="ECO:0008006" key="4">
    <source>
        <dbReference type="Google" id="ProtNLM"/>
    </source>
</evidence>
<sequence>MARLSISDAIKQSGVARSTFYKKYVKQGLISVSEHDGKKYIDSSELIRVFPDLKLETTKNTQSNTIVQPVDTQSNNIEHPENTLLKMEIKLLREVLDKTEQDKQWLKDQNTTLSLRLEAPQKPANPIIKWWRGLK</sequence>
<dbReference type="RefSeq" id="WP_109838590.1">
    <property type="nucleotide sequence ID" value="NZ_QGKM01000049.1"/>
</dbReference>